<gene>
    <name evidence="2" type="ORF">V1478_013815</name>
</gene>
<dbReference type="EMBL" id="JAUDFV010000154">
    <property type="protein sequence ID" value="KAL2716139.1"/>
    <property type="molecule type" value="Genomic_DNA"/>
</dbReference>
<evidence type="ECO:0000313" key="3">
    <source>
        <dbReference type="Proteomes" id="UP001607302"/>
    </source>
</evidence>
<accession>A0ABD2A699</accession>
<sequence length="59" mass="6845">MGVRRVSLRKENSKRTRKNPKCQSEDNSDLLRRPRIALTPSIEKSVDAMVPRNQPRATR</sequence>
<evidence type="ECO:0000256" key="1">
    <source>
        <dbReference type="SAM" id="MobiDB-lite"/>
    </source>
</evidence>
<feature type="region of interest" description="Disordered" evidence="1">
    <location>
        <begin position="1"/>
        <end position="30"/>
    </location>
</feature>
<dbReference type="Proteomes" id="UP001607302">
    <property type="component" value="Unassembled WGS sequence"/>
</dbReference>
<keyword evidence="3" id="KW-1185">Reference proteome</keyword>
<proteinExistence type="predicted"/>
<organism evidence="2 3">
    <name type="scientific">Vespula squamosa</name>
    <name type="common">Southern yellow jacket</name>
    <name type="synonym">Wasp</name>
    <dbReference type="NCBI Taxonomy" id="30214"/>
    <lineage>
        <taxon>Eukaryota</taxon>
        <taxon>Metazoa</taxon>
        <taxon>Ecdysozoa</taxon>
        <taxon>Arthropoda</taxon>
        <taxon>Hexapoda</taxon>
        <taxon>Insecta</taxon>
        <taxon>Pterygota</taxon>
        <taxon>Neoptera</taxon>
        <taxon>Endopterygota</taxon>
        <taxon>Hymenoptera</taxon>
        <taxon>Apocrita</taxon>
        <taxon>Aculeata</taxon>
        <taxon>Vespoidea</taxon>
        <taxon>Vespidae</taxon>
        <taxon>Vespinae</taxon>
        <taxon>Vespula</taxon>
    </lineage>
</organism>
<comment type="caution">
    <text evidence="2">The sequence shown here is derived from an EMBL/GenBank/DDBJ whole genome shotgun (WGS) entry which is preliminary data.</text>
</comment>
<name>A0ABD2A699_VESSQ</name>
<dbReference type="AlphaFoldDB" id="A0ABD2A699"/>
<protein>
    <submittedName>
        <fullName evidence="2">Uncharacterized protein</fullName>
    </submittedName>
</protein>
<evidence type="ECO:0000313" key="2">
    <source>
        <dbReference type="EMBL" id="KAL2716139.1"/>
    </source>
</evidence>
<reference evidence="2 3" key="1">
    <citation type="journal article" date="2024" name="Ann. Entomol. Soc. Am.">
        <title>Genomic analyses of the southern and eastern yellowjacket wasps (Hymenoptera: Vespidae) reveal evolutionary signatures of social life.</title>
        <authorList>
            <person name="Catto M.A."/>
            <person name="Caine P.B."/>
            <person name="Orr S.E."/>
            <person name="Hunt B.G."/>
            <person name="Goodisman M.A.D."/>
        </authorList>
    </citation>
    <scope>NUCLEOTIDE SEQUENCE [LARGE SCALE GENOMIC DNA]</scope>
    <source>
        <strain evidence="2">233</strain>
        <tissue evidence="2">Head and thorax</tissue>
    </source>
</reference>